<comment type="caution">
    <text evidence="2">The sequence shown here is derived from an EMBL/GenBank/DDBJ whole genome shotgun (WGS) entry which is preliminary data.</text>
</comment>
<sequence length="44" mass="5190">MAVSYPKPEQITPTKQEQPAVRSRARQIRLFQQGREDFWVLGVF</sequence>
<protein>
    <submittedName>
        <fullName evidence="2">Uncharacterized protein</fullName>
    </submittedName>
</protein>
<reference evidence="2 3" key="1">
    <citation type="journal article" date="2021" name="Commun. Biol.">
        <title>The genome of Shorea leprosula (Dipterocarpaceae) highlights the ecological relevance of drought in aseasonal tropical rainforests.</title>
        <authorList>
            <person name="Ng K.K.S."/>
            <person name="Kobayashi M.J."/>
            <person name="Fawcett J.A."/>
            <person name="Hatakeyama M."/>
            <person name="Paape T."/>
            <person name="Ng C.H."/>
            <person name="Ang C.C."/>
            <person name="Tnah L.H."/>
            <person name="Lee C.T."/>
            <person name="Nishiyama T."/>
            <person name="Sese J."/>
            <person name="O'Brien M.J."/>
            <person name="Copetti D."/>
            <person name="Mohd Noor M.I."/>
            <person name="Ong R.C."/>
            <person name="Putra M."/>
            <person name="Sireger I.Z."/>
            <person name="Indrioko S."/>
            <person name="Kosugi Y."/>
            <person name="Izuno A."/>
            <person name="Isagi Y."/>
            <person name="Lee S.L."/>
            <person name="Shimizu K.K."/>
        </authorList>
    </citation>
    <scope>NUCLEOTIDE SEQUENCE [LARGE SCALE GENOMIC DNA]</scope>
    <source>
        <strain evidence="2">214</strain>
    </source>
</reference>
<dbReference type="Proteomes" id="UP001054252">
    <property type="component" value="Unassembled WGS sequence"/>
</dbReference>
<evidence type="ECO:0000313" key="2">
    <source>
        <dbReference type="EMBL" id="GKV15316.1"/>
    </source>
</evidence>
<keyword evidence="3" id="KW-1185">Reference proteome</keyword>
<name>A0AAV5JSB4_9ROSI</name>
<feature type="region of interest" description="Disordered" evidence="1">
    <location>
        <begin position="1"/>
        <end position="22"/>
    </location>
</feature>
<accession>A0AAV5JSB4</accession>
<dbReference type="EMBL" id="BPVZ01000043">
    <property type="protein sequence ID" value="GKV15316.1"/>
    <property type="molecule type" value="Genomic_DNA"/>
</dbReference>
<dbReference type="AlphaFoldDB" id="A0AAV5JSB4"/>
<evidence type="ECO:0000313" key="3">
    <source>
        <dbReference type="Proteomes" id="UP001054252"/>
    </source>
</evidence>
<proteinExistence type="predicted"/>
<organism evidence="2 3">
    <name type="scientific">Rubroshorea leprosula</name>
    <dbReference type="NCBI Taxonomy" id="152421"/>
    <lineage>
        <taxon>Eukaryota</taxon>
        <taxon>Viridiplantae</taxon>
        <taxon>Streptophyta</taxon>
        <taxon>Embryophyta</taxon>
        <taxon>Tracheophyta</taxon>
        <taxon>Spermatophyta</taxon>
        <taxon>Magnoliopsida</taxon>
        <taxon>eudicotyledons</taxon>
        <taxon>Gunneridae</taxon>
        <taxon>Pentapetalae</taxon>
        <taxon>rosids</taxon>
        <taxon>malvids</taxon>
        <taxon>Malvales</taxon>
        <taxon>Dipterocarpaceae</taxon>
        <taxon>Rubroshorea</taxon>
    </lineage>
</organism>
<evidence type="ECO:0000256" key="1">
    <source>
        <dbReference type="SAM" id="MobiDB-lite"/>
    </source>
</evidence>
<gene>
    <name evidence="2" type="ORF">SLEP1_g26113</name>
</gene>